<dbReference type="STRING" id="755732.Fluta_0975"/>
<dbReference type="HOGENOM" id="CLU_1276107_0_0_10"/>
<reference evidence="1 2" key="1">
    <citation type="journal article" date="2011" name="Stand. Genomic Sci.">
        <title>Complete genome sequence of the gliding freshwater bacterium Fluviicola taffensis type strain (RW262).</title>
        <authorList>
            <person name="Woyke T."/>
            <person name="Chertkov O."/>
            <person name="Lapidus A."/>
            <person name="Nolan M."/>
            <person name="Lucas S."/>
            <person name="Del Rio T.G."/>
            <person name="Tice H."/>
            <person name="Cheng J.F."/>
            <person name="Tapia R."/>
            <person name="Han C."/>
            <person name="Goodwin L."/>
            <person name="Pitluck S."/>
            <person name="Liolios K."/>
            <person name="Pagani I."/>
            <person name="Ivanova N."/>
            <person name="Huntemann M."/>
            <person name="Mavromatis K."/>
            <person name="Mikhailova N."/>
            <person name="Pati A."/>
            <person name="Chen A."/>
            <person name="Palaniappan K."/>
            <person name="Land M."/>
            <person name="Hauser L."/>
            <person name="Brambilla E.M."/>
            <person name="Rohde M."/>
            <person name="Mwirichia R."/>
            <person name="Sikorski J."/>
            <person name="Tindall B.J."/>
            <person name="Goker M."/>
            <person name="Bristow J."/>
            <person name="Eisen J.A."/>
            <person name="Markowitz V."/>
            <person name="Hugenholtz P."/>
            <person name="Klenk H.P."/>
            <person name="Kyrpides N.C."/>
        </authorList>
    </citation>
    <scope>NUCLEOTIDE SEQUENCE [LARGE SCALE GENOMIC DNA]</scope>
    <source>
        <strain evidence="2">DSM 16823 / RW262 / RW262</strain>
    </source>
</reference>
<gene>
    <name evidence="1" type="ordered locus">Fluta_0975</name>
</gene>
<dbReference type="eggNOG" id="ENOG5033N1Z">
    <property type="taxonomic scope" value="Bacteria"/>
</dbReference>
<evidence type="ECO:0000313" key="2">
    <source>
        <dbReference type="Proteomes" id="UP000007463"/>
    </source>
</evidence>
<protein>
    <submittedName>
        <fullName evidence="1">Uncharacterized protein</fullName>
    </submittedName>
</protein>
<evidence type="ECO:0000313" key="1">
    <source>
        <dbReference type="EMBL" id="AEA42976.1"/>
    </source>
</evidence>
<reference evidence="2" key="2">
    <citation type="submission" date="2011-02" db="EMBL/GenBank/DDBJ databases">
        <title>The complete genome of Fluviicola taffensis DSM 16823.</title>
        <authorList>
            <consortium name="US DOE Joint Genome Institute (JGI-PGF)"/>
            <person name="Lucas S."/>
            <person name="Copeland A."/>
            <person name="Lapidus A."/>
            <person name="Bruce D."/>
            <person name="Goodwin L."/>
            <person name="Pitluck S."/>
            <person name="Kyrpides N."/>
            <person name="Mavromatis K."/>
            <person name="Ivanova N."/>
            <person name="Mikhailova N."/>
            <person name="Pagani I."/>
            <person name="Chertkov O."/>
            <person name="Detter J.C."/>
            <person name="Han C."/>
            <person name="Tapia R."/>
            <person name="Land M."/>
            <person name="Hauser L."/>
            <person name="Markowitz V."/>
            <person name="Cheng J.-F."/>
            <person name="Hugenholtz P."/>
            <person name="Woyke T."/>
            <person name="Wu D."/>
            <person name="Tindall B."/>
            <person name="Pomrenke H.G."/>
            <person name="Brambilla E."/>
            <person name="Klenk H.-P."/>
            <person name="Eisen J.A."/>
        </authorList>
    </citation>
    <scope>NUCLEOTIDE SEQUENCE [LARGE SCALE GENOMIC DNA]</scope>
    <source>
        <strain evidence="2">DSM 16823 / RW262 / RW262</strain>
    </source>
</reference>
<dbReference type="KEGG" id="fte:Fluta_0975"/>
<dbReference type="AlphaFoldDB" id="F2I929"/>
<organism evidence="1 2">
    <name type="scientific">Fluviicola taffensis (strain DSM 16823 / NCIMB 13979 / RW262)</name>
    <dbReference type="NCBI Taxonomy" id="755732"/>
    <lineage>
        <taxon>Bacteria</taxon>
        <taxon>Pseudomonadati</taxon>
        <taxon>Bacteroidota</taxon>
        <taxon>Flavobacteriia</taxon>
        <taxon>Flavobacteriales</taxon>
        <taxon>Crocinitomicaceae</taxon>
        <taxon>Fluviicola</taxon>
    </lineage>
</organism>
<dbReference type="EMBL" id="CP002542">
    <property type="protein sequence ID" value="AEA42976.1"/>
    <property type="molecule type" value="Genomic_DNA"/>
</dbReference>
<name>F2I929_FLUTR</name>
<proteinExistence type="predicted"/>
<keyword evidence="2" id="KW-1185">Reference proteome</keyword>
<sequence precursor="true">MKELLFTFCLALTTCFASGQSKLIDSFNKLPKANRHGYVITKKGESYTADAGTGPCAVLVDNANGFLEFKDTGTGGGTFVFQLALFKNSKKETFIAVNYFAYEDPEQGMIDGGNIHFFQGSKKLVEVTKEVLPDMTTVEDKAYNGNATTIFENYKEGVYEYFELPRNGTTVKFHFGTNSLNYACSNTDENACKIKRSLLVVELYWHKEVGYLSLTK</sequence>
<accession>F2I929</accession>
<dbReference type="Proteomes" id="UP000007463">
    <property type="component" value="Chromosome"/>
</dbReference>
<dbReference type="RefSeq" id="WP_013685748.1">
    <property type="nucleotide sequence ID" value="NC_015321.1"/>
</dbReference>